<evidence type="ECO:0000313" key="2">
    <source>
        <dbReference type="Proteomes" id="UP000028038"/>
    </source>
</evidence>
<dbReference type="Proteomes" id="UP000028038">
    <property type="component" value="Unassembled WGS sequence"/>
</dbReference>
<name>A0A836NH85_ECOLX</name>
<reference evidence="1 2" key="1">
    <citation type="submission" date="2014-06" db="EMBL/GenBank/DDBJ databases">
        <title>Genetic Variability of E. coli after antibiotic treatment.</title>
        <authorList>
            <person name="Silbergeld E."/>
            <person name="Coles C."/>
            <person name="Seidman J.C."/>
            <person name="You Y."/>
            <person name="George J."/>
            <person name="Nadendla S."/>
            <person name="Daugherty S.C."/>
            <person name="Nagaraj S."/>
            <person name="Ott S."/>
            <person name="Klega K."/>
            <person name="Rasko D."/>
        </authorList>
    </citation>
    <scope>NUCLEOTIDE SEQUENCE [LARGE SCALE GENOMIC DNA]</scope>
    <source>
        <strain evidence="1 2">2-460-02_S1_C1</strain>
    </source>
</reference>
<dbReference type="EMBL" id="JOSS01000010">
    <property type="protein sequence ID" value="KEO34461.1"/>
    <property type="molecule type" value="Genomic_DNA"/>
</dbReference>
<proteinExistence type="predicted"/>
<protein>
    <submittedName>
        <fullName evidence="1">Uncharacterized protein</fullName>
    </submittedName>
</protein>
<sequence>MASETEQPFLTQRIALMYQAGQPENTFPPGIVRQRLSPARSVAVNPPLANMLHQL</sequence>
<comment type="caution">
    <text evidence="1">The sequence shown here is derived from an EMBL/GenBank/DDBJ whole genome shotgun (WGS) entry which is preliminary data.</text>
</comment>
<evidence type="ECO:0000313" key="1">
    <source>
        <dbReference type="EMBL" id="KEO34461.1"/>
    </source>
</evidence>
<accession>A0A836NH85</accession>
<dbReference type="AlphaFoldDB" id="A0A836NH85"/>
<organism evidence="1 2">
    <name type="scientific">Escherichia coli 2-460-02_S1_C1</name>
    <dbReference type="NCBI Taxonomy" id="1444044"/>
    <lineage>
        <taxon>Bacteria</taxon>
        <taxon>Pseudomonadati</taxon>
        <taxon>Pseudomonadota</taxon>
        <taxon>Gammaproteobacteria</taxon>
        <taxon>Enterobacterales</taxon>
        <taxon>Enterobacteriaceae</taxon>
        <taxon>Escherichia</taxon>
    </lineage>
</organism>
<gene>
    <name evidence="1" type="ORF">AB05_0377</name>
</gene>